<dbReference type="InterPro" id="IPR002711">
    <property type="entry name" value="HNH"/>
</dbReference>
<reference evidence="4 5" key="1">
    <citation type="submission" date="2014-12" db="EMBL/GenBank/DDBJ databases">
        <title>Genome assembly of Enhygromyxa salina DSM 15201.</title>
        <authorList>
            <person name="Sharma G."/>
            <person name="Subramanian S."/>
        </authorList>
    </citation>
    <scope>NUCLEOTIDE SEQUENCE [LARGE SCALE GENOMIC DNA]</scope>
    <source>
        <strain evidence="4 5">DSM 15201</strain>
    </source>
</reference>
<comment type="similarity">
    <text evidence="1">Belongs to the Rv1128c/1148c/1588c/1702c/1945/3466 family.</text>
</comment>
<feature type="region of interest" description="Disordered" evidence="2">
    <location>
        <begin position="191"/>
        <end position="243"/>
    </location>
</feature>
<dbReference type="GO" id="GO:0008270">
    <property type="term" value="F:zinc ion binding"/>
    <property type="evidence" value="ECO:0007669"/>
    <property type="project" value="InterPro"/>
</dbReference>
<dbReference type="Gene3D" id="1.10.30.50">
    <property type="match status" value="1"/>
</dbReference>
<keyword evidence="4" id="KW-0255">Endonuclease</keyword>
<dbReference type="CDD" id="cd00085">
    <property type="entry name" value="HNHc"/>
    <property type="match status" value="1"/>
</dbReference>
<dbReference type="InterPro" id="IPR003615">
    <property type="entry name" value="HNH_nuc"/>
</dbReference>
<comment type="caution">
    <text evidence="4">The sequence shown here is derived from an EMBL/GenBank/DDBJ whole genome shotgun (WGS) entry which is preliminary data.</text>
</comment>
<dbReference type="GO" id="GO:0003676">
    <property type="term" value="F:nucleic acid binding"/>
    <property type="evidence" value="ECO:0007669"/>
    <property type="project" value="InterPro"/>
</dbReference>
<feature type="domain" description="HNH nuclease" evidence="3">
    <location>
        <begin position="345"/>
        <end position="396"/>
    </location>
</feature>
<keyword evidence="4" id="KW-0378">Hydrolase</keyword>
<dbReference type="Pfam" id="PF02720">
    <property type="entry name" value="DUF222"/>
    <property type="match status" value="1"/>
</dbReference>
<dbReference type="InterPro" id="IPR003870">
    <property type="entry name" value="DUF222"/>
</dbReference>
<dbReference type="SMART" id="SM00507">
    <property type="entry name" value="HNHc"/>
    <property type="match status" value="1"/>
</dbReference>
<protein>
    <submittedName>
        <fullName evidence="4">HNH endonuclease</fullName>
    </submittedName>
</protein>
<evidence type="ECO:0000259" key="3">
    <source>
        <dbReference type="SMART" id="SM00507"/>
    </source>
</evidence>
<dbReference type="Proteomes" id="UP000031599">
    <property type="component" value="Unassembled WGS sequence"/>
</dbReference>
<dbReference type="RefSeq" id="WP_146659812.1">
    <property type="nucleotide sequence ID" value="NZ_JMCC02000052.1"/>
</dbReference>
<keyword evidence="4" id="KW-0540">Nuclease</keyword>
<proteinExistence type="inferred from homology"/>
<dbReference type="EMBL" id="JMCC02000052">
    <property type="protein sequence ID" value="KIG15494.1"/>
    <property type="molecule type" value="Genomic_DNA"/>
</dbReference>
<evidence type="ECO:0000313" key="5">
    <source>
        <dbReference type="Proteomes" id="UP000031599"/>
    </source>
</evidence>
<name>A0A0C1ZCR3_9BACT</name>
<organism evidence="4 5">
    <name type="scientific">Enhygromyxa salina</name>
    <dbReference type="NCBI Taxonomy" id="215803"/>
    <lineage>
        <taxon>Bacteria</taxon>
        <taxon>Pseudomonadati</taxon>
        <taxon>Myxococcota</taxon>
        <taxon>Polyangia</taxon>
        <taxon>Nannocystales</taxon>
        <taxon>Nannocystaceae</taxon>
        <taxon>Enhygromyxa</taxon>
    </lineage>
</organism>
<evidence type="ECO:0000256" key="2">
    <source>
        <dbReference type="SAM" id="MobiDB-lite"/>
    </source>
</evidence>
<evidence type="ECO:0000256" key="1">
    <source>
        <dbReference type="ARBA" id="ARBA00023450"/>
    </source>
</evidence>
<dbReference type="Pfam" id="PF01844">
    <property type="entry name" value="HNH"/>
    <property type="match status" value="1"/>
</dbReference>
<gene>
    <name evidence="4" type="ORF">DB30_05517</name>
</gene>
<dbReference type="AlphaFoldDB" id="A0A0C1ZCR3"/>
<accession>A0A0C1ZCR3</accession>
<evidence type="ECO:0000313" key="4">
    <source>
        <dbReference type="EMBL" id="KIG15494.1"/>
    </source>
</evidence>
<feature type="compositionally biased region" description="Low complexity" evidence="2">
    <location>
        <begin position="204"/>
        <end position="242"/>
    </location>
</feature>
<sequence length="489" mass="53144">MSDVATLHDPLSQEQLRAIGDEIATFAARIDVAEHALITRLRVFDAHEAWGGTGFLSCAHWLSWRTSIGLKAAREKVRVARALGTLKAVDALFSRGELSYSKVRAITRVATPENEQEFIDAAVHATASQIELLTRAYKRCRVEPEIPGELPRDQRRFVRRAETRGGMVRIEMQLTPEEAAVVWEAMQSAMSTGEEEASAEACVAPAPTDQAPQAQASAEASADPPQAEASAEASATASMPADPLSATYGEQLQQQQADAIVNITRAYLQHRPRTLSSGYELVVITSKDQLEHGPGGVGGFLRDGTPVPLHVARMLACDSARVDVVTGADGQLLDVGRSTRSIPSAITRALWLRDGGCRVPGCGRKRHLHGHHIQAWAEGGPTRLANLVLVCPGHHRMIHEGGLLVDVRADKIMFIDQRGHTILAAPPRVGGNQELEALERFLQEADLHIDASTTTPKWDGRPMNLSDTLDWMFIADKSRAVGTRVVTTH</sequence>
<dbReference type="GO" id="GO:0004519">
    <property type="term" value="F:endonuclease activity"/>
    <property type="evidence" value="ECO:0007669"/>
    <property type="project" value="UniProtKB-KW"/>
</dbReference>